<evidence type="ECO:0000313" key="2">
    <source>
        <dbReference type="Proteomes" id="UP000468650"/>
    </source>
</evidence>
<protein>
    <submittedName>
        <fullName evidence="1">Uncharacterized protein</fullName>
    </submittedName>
</protein>
<evidence type="ECO:0000313" key="1">
    <source>
        <dbReference type="EMBL" id="KAB2814575.1"/>
    </source>
</evidence>
<dbReference type="AlphaFoldDB" id="A0A6N6RLX4"/>
<dbReference type="Proteomes" id="UP000468650">
    <property type="component" value="Unassembled WGS sequence"/>
</dbReference>
<organism evidence="1 2">
    <name type="scientific">Phaeocystidibacter luteus</name>
    <dbReference type="NCBI Taxonomy" id="911197"/>
    <lineage>
        <taxon>Bacteria</taxon>
        <taxon>Pseudomonadati</taxon>
        <taxon>Bacteroidota</taxon>
        <taxon>Flavobacteriia</taxon>
        <taxon>Flavobacteriales</taxon>
        <taxon>Phaeocystidibacteraceae</taxon>
        <taxon>Phaeocystidibacter</taxon>
    </lineage>
</organism>
<name>A0A6N6RLX4_9FLAO</name>
<sequence>MSLSNLRQVQDHPETEEKLALLNQMFEGYMIGNDFQNASERSATFRLYLELTEMLNKADNPN</sequence>
<gene>
    <name evidence="1" type="ORF">F8C67_02210</name>
</gene>
<reference evidence="1 2" key="1">
    <citation type="submission" date="2019-09" db="EMBL/GenBank/DDBJ databases">
        <title>Genomes of family Cryomorphaceae.</title>
        <authorList>
            <person name="Bowman J.P."/>
        </authorList>
    </citation>
    <scope>NUCLEOTIDE SEQUENCE [LARGE SCALE GENOMIC DNA]</scope>
    <source>
        <strain evidence="1 2">LMG 25704</strain>
    </source>
</reference>
<comment type="caution">
    <text evidence="1">The sequence shown here is derived from an EMBL/GenBank/DDBJ whole genome shotgun (WGS) entry which is preliminary data.</text>
</comment>
<proteinExistence type="predicted"/>
<dbReference type="EMBL" id="WBVO01000001">
    <property type="protein sequence ID" value="KAB2814575.1"/>
    <property type="molecule type" value="Genomic_DNA"/>
</dbReference>
<dbReference type="RefSeq" id="WP_151666153.1">
    <property type="nucleotide sequence ID" value="NZ_WBVO01000001.1"/>
</dbReference>
<accession>A0A6N6RLX4</accession>
<keyword evidence="2" id="KW-1185">Reference proteome</keyword>